<gene>
    <name evidence="2" type="ORF">B0H17DRAFT_1124600</name>
</gene>
<evidence type="ECO:0000313" key="3">
    <source>
        <dbReference type="Proteomes" id="UP001221757"/>
    </source>
</evidence>
<name>A0AAD7MAW6_MYCRO</name>
<protein>
    <submittedName>
        <fullName evidence="2">Uncharacterized protein</fullName>
    </submittedName>
</protein>
<dbReference type="Proteomes" id="UP001221757">
    <property type="component" value="Unassembled WGS sequence"/>
</dbReference>
<reference evidence="2" key="1">
    <citation type="submission" date="2023-03" db="EMBL/GenBank/DDBJ databases">
        <title>Massive genome expansion in bonnet fungi (Mycena s.s.) driven by repeated elements and novel gene families across ecological guilds.</title>
        <authorList>
            <consortium name="Lawrence Berkeley National Laboratory"/>
            <person name="Harder C.B."/>
            <person name="Miyauchi S."/>
            <person name="Viragh M."/>
            <person name="Kuo A."/>
            <person name="Thoen E."/>
            <person name="Andreopoulos B."/>
            <person name="Lu D."/>
            <person name="Skrede I."/>
            <person name="Drula E."/>
            <person name="Henrissat B."/>
            <person name="Morin E."/>
            <person name="Kohler A."/>
            <person name="Barry K."/>
            <person name="LaButti K."/>
            <person name="Morin E."/>
            <person name="Salamov A."/>
            <person name="Lipzen A."/>
            <person name="Mereny Z."/>
            <person name="Hegedus B."/>
            <person name="Baldrian P."/>
            <person name="Stursova M."/>
            <person name="Weitz H."/>
            <person name="Taylor A."/>
            <person name="Grigoriev I.V."/>
            <person name="Nagy L.G."/>
            <person name="Martin F."/>
            <person name="Kauserud H."/>
        </authorList>
    </citation>
    <scope>NUCLEOTIDE SEQUENCE</scope>
    <source>
        <strain evidence="2">CBHHK067</strain>
    </source>
</reference>
<organism evidence="2 3">
    <name type="scientific">Mycena rosella</name>
    <name type="common">Pink bonnet</name>
    <name type="synonym">Agaricus rosellus</name>
    <dbReference type="NCBI Taxonomy" id="1033263"/>
    <lineage>
        <taxon>Eukaryota</taxon>
        <taxon>Fungi</taxon>
        <taxon>Dikarya</taxon>
        <taxon>Basidiomycota</taxon>
        <taxon>Agaricomycotina</taxon>
        <taxon>Agaricomycetes</taxon>
        <taxon>Agaricomycetidae</taxon>
        <taxon>Agaricales</taxon>
        <taxon>Marasmiineae</taxon>
        <taxon>Mycenaceae</taxon>
        <taxon>Mycena</taxon>
    </lineage>
</organism>
<evidence type="ECO:0000313" key="2">
    <source>
        <dbReference type="EMBL" id="KAJ7708799.1"/>
    </source>
</evidence>
<accession>A0AAD7MAW6</accession>
<feature type="region of interest" description="Disordered" evidence="1">
    <location>
        <begin position="100"/>
        <end position="126"/>
    </location>
</feature>
<feature type="compositionally biased region" description="Pro residues" evidence="1">
    <location>
        <begin position="116"/>
        <end position="126"/>
    </location>
</feature>
<keyword evidence="3" id="KW-1185">Reference proteome</keyword>
<dbReference type="EMBL" id="JARKIE010000003">
    <property type="protein sequence ID" value="KAJ7708799.1"/>
    <property type="molecule type" value="Genomic_DNA"/>
</dbReference>
<evidence type="ECO:0000256" key="1">
    <source>
        <dbReference type="SAM" id="MobiDB-lite"/>
    </source>
</evidence>
<sequence>MVKGVKEKCLKSFPFVCLKALPGHPADPAEFSLRRNRFPNTDTDKAVAFFVSRASKSTANHADYDGCRLRRAEDSEYPDSYMCRKRTVLVIAIAVAAAPRRTARSSQKGACAGKIPPDPADAPATP</sequence>
<dbReference type="AlphaFoldDB" id="A0AAD7MAW6"/>
<proteinExistence type="predicted"/>
<comment type="caution">
    <text evidence="2">The sequence shown here is derived from an EMBL/GenBank/DDBJ whole genome shotgun (WGS) entry which is preliminary data.</text>
</comment>